<organism evidence="17 18">
    <name type="scientific">Saitoella complicata (strain BCRC 22490 / CBS 7301 / JCM 7358 / NBRC 10748 / NRRL Y-17804)</name>
    <dbReference type="NCBI Taxonomy" id="698492"/>
    <lineage>
        <taxon>Eukaryota</taxon>
        <taxon>Fungi</taxon>
        <taxon>Dikarya</taxon>
        <taxon>Ascomycota</taxon>
        <taxon>Taphrinomycotina</taxon>
        <taxon>Taphrinomycotina incertae sedis</taxon>
        <taxon>Saitoella</taxon>
    </lineage>
</organism>
<dbReference type="AlphaFoldDB" id="A0A0E9NNI7"/>
<evidence type="ECO:0000256" key="8">
    <source>
        <dbReference type="ARBA" id="ARBA00022884"/>
    </source>
</evidence>
<feature type="short sequence motif" description="Q motif" evidence="10">
    <location>
        <begin position="43"/>
        <end position="71"/>
    </location>
</feature>
<dbReference type="Proteomes" id="UP000033140">
    <property type="component" value="Unassembled WGS sequence"/>
</dbReference>
<protein>
    <recommendedName>
        <fullName evidence="12">ATP-dependent RNA helicase</fullName>
        <ecNumber evidence="12">3.6.4.13</ecNumber>
    </recommendedName>
</protein>
<sequence>MPKQTVSKNRSREARVSKREAEVKELEALEAAVAAFDIKSNVEHFTDLPLSQQTQKGLKASHFTTLTDIQKRAVPHALVGKDILGAARTGSGKTLAFIIPVLEILYRKKWTQYDGLGALIISPTRELAIQIFEVLRQVGRAHSFSAGLVIGGKDLQSERDRLDRMNILVCTPGRMLQHMDQTAGFEVGSLQVLVLDEADRILDMGFQSTVDAIVDNLPPQRQTLLFSATQTKKISDLARLSLQNPEYVAVHDKSDSATPKSLVQHYIVTPLPDKLDTLYGFMKTHLKTKALVFLSSCKQVRHAFETFCKLHPGVPIMHLHGKQKQTARAEVTARFAAAKCAYLIATDVVARGLDFPAVDWVVQVDAPEDADTYIHRVGRTARYNREGRALLMLCPSEEKGMVATLEAKKVPIEKITIKASKKQTIKDQLQALCFKDVEIKYLAQKAFVSYMRSVYLQRDKETFKIEELPVEDYASSLGLPGAPKIKFGNAARAKALKNAPAKLVETDEESDAEDKKKDEKKVKTKYDRMFERRNQDVLADHRSKLVEHTMDADSDDDFVTLKRTDHALDEETPVVEELVPKKAADPLLKPDSKKKAAEALSKKAMLKYRGNGEKLIFDDEGNAHKLYELEDEESFKQKGDVTEQQKKFVEEERKRVEEADVEDKAQAKEKKREKRRRQLDREREADDDSDNEVGVELAPYSDNDQPLEEEEEETHQPQPKGGEKRKKKWFEDESEDEEERSAKKSKKKVIEVGDLDTLQDYEALAQQLLA</sequence>
<dbReference type="OMA" id="YDKMFER"/>
<dbReference type="GO" id="GO:0003723">
    <property type="term" value="F:RNA binding"/>
    <property type="evidence" value="ECO:0007669"/>
    <property type="project" value="UniProtKB-UniRule"/>
</dbReference>
<keyword evidence="2" id="KW-0690">Ribosome biogenesis</keyword>
<dbReference type="Pfam" id="PF13959">
    <property type="entry name" value="CTE_SPB4"/>
    <property type="match status" value="1"/>
</dbReference>
<evidence type="ECO:0000256" key="7">
    <source>
        <dbReference type="ARBA" id="ARBA00022840"/>
    </source>
</evidence>
<evidence type="ECO:0000313" key="18">
    <source>
        <dbReference type="Proteomes" id="UP000033140"/>
    </source>
</evidence>
<keyword evidence="9" id="KW-0539">Nucleus</keyword>
<evidence type="ECO:0000256" key="4">
    <source>
        <dbReference type="ARBA" id="ARBA00022741"/>
    </source>
</evidence>
<feature type="compositionally biased region" description="Basic and acidic residues" evidence="13">
    <location>
        <begin position="632"/>
        <end position="670"/>
    </location>
</feature>
<evidence type="ECO:0000256" key="3">
    <source>
        <dbReference type="ARBA" id="ARBA00022552"/>
    </source>
</evidence>
<keyword evidence="6 11" id="KW-0347">Helicase</keyword>
<dbReference type="PANTHER" id="PTHR24031">
    <property type="entry name" value="RNA HELICASE"/>
    <property type="match status" value="1"/>
</dbReference>
<dbReference type="SMART" id="SM01178">
    <property type="entry name" value="DUF4217"/>
    <property type="match status" value="1"/>
</dbReference>
<dbReference type="GO" id="GO:0016887">
    <property type="term" value="F:ATP hydrolysis activity"/>
    <property type="evidence" value="ECO:0007669"/>
    <property type="project" value="RHEA"/>
</dbReference>
<dbReference type="EMBL" id="BACD03000039">
    <property type="protein sequence ID" value="GAO50985.1"/>
    <property type="molecule type" value="Genomic_DNA"/>
</dbReference>
<comment type="function">
    <text evidence="12">RNA helicase.</text>
</comment>
<evidence type="ECO:0000313" key="17">
    <source>
        <dbReference type="EMBL" id="GAO50985.1"/>
    </source>
</evidence>
<dbReference type="EC" id="3.6.4.13" evidence="12"/>
<dbReference type="SUPFAM" id="SSF52540">
    <property type="entry name" value="P-loop containing nucleoside triphosphate hydrolases"/>
    <property type="match status" value="1"/>
</dbReference>
<evidence type="ECO:0000256" key="12">
    <source>
        <dbReference type="RuleBase" id="RU365068"/>
    </source>
</evidence>
<comment type="subcellular location">
    <subcellularLocation>
        <location evidence="1">Nucleus</location>
        <location evidence="1">Nucleolus</location>
    </subcellularLocation>
</comment>
<comment type="domain">
    <text evidence="12">The Q motif is unique to and characteristic of the DEAD box family of RNA helicases and controls ATP binding and hydrolysis.</text>
</comment>
<reference evidence="17 18" key="2">
    <citation type="journal article" date="2014" name="J. Gen. Appl. Microbiol.">
        <title>The early diverging ascomycetous budding yeast Saitoella complicata has three histone deacetylases belonging to the Clr6, Hos2, and Rpd3 lineages.</title>
        <authorList>
            <person name="Nishida H."/>
            <person name="Matsumoto T."/>
            <person name="Kondo S."/>
            <person name="Hamamoto M."/>
            <person name="Yoshikawa H."/>
        </authorList>
    </citation>
    <scope>NUCLEOTIDE SEQUENCE [LARGE SCALE GENOMIC DNA]</scope>
    <source>
        <strain evidence="17 18">NRRL Y-17804</strain>
    </source>
</reference>
<dbReference type="InterPro" id="IPR027417">
    <property type="entry name" value="P-loop_NTPase"/>
</dbReference>
<dbReference type="SMART" id="SM00490">
    <property type="entry name" value="HELICc"/>
    <property type="match status" value="1"/>
</dbReference>
<evidence type="ECO:0000256" key="9">
    <source>
        <dbReference type="ARBA" id="ARBA00023242"/>
    </source>
</evidence>
<keyword evidence="4 11" id="KW-0547">Nucleotide-binding</keyword>
<reference evidence="17 18" key="1">
    <citation type="journal article" date="2011" name="J. Gen. Appl. Microbiol.">
        <title>Draft genome sequencing of the enigmatic yeast Saitoella complicata.</title>
        <authorList>
            <person name="Nishida H."/>
            <person name="Hamamoto M."/>
            <person name="Sugiyama J."/>
        </authorList>
    </citation>
    <scope>NUCLEOTIDE SEQUENCE [LARGE SCALE GENOMIC DNA]</scope>
    <source>
        <strain evidence="17 18">NRRL Y-17804</strain>
    </source>
</reference>
<dbReference type="CDD" id="cd18787">
    <property type="entry name" value="SF2_C_DEAD"/>
    <property type="match status" value="1"/>
</dbReference>
<comment type="catalytic activity">
    <reaction evidence="12">
        <text>ATP + H2O = ADP + phosphate + H(+)</text>
        <dbReference type="Rhea" id="RHEA:13065"/>
        <dbReference type="ChEBI" id="CHEBI:15377"/>
        <dbReference type="ChEBI" id="CHEBI:15378"/>
        <dbReference type="ChEBI" id="CHEBI:30616"/>
        <dbReference type="ChEBI" id="CHEBI:43474"/>
        <dbReference type="ChEBI" id="CHEBI:456216"/>
        <dbReference type="EC" id="3.6.4.13"/>
    </reaction>
</comment>
<keyword evidence="5 11" id="KW-0378">Hydrolase</keyword>
<dbReference type="GO" id="GO:0003724">
    <property type="term" value="F:RNA helicase activity"/>
    <property type="evidence" value="ECO:0007669"/>
    <property type="project" value="UniProtKB-EC"/>
</dbReference>
<dbReference type="Pfam" id="PF00271">
    <property type="entry name" value="Helicase_C"/>
    <property type="match status" value="1"/>
</dbReference>
<dbReference type="InterPro" id="IPR000629">
    <property type="entry name" value="RNA-helicase_DEAD-box_CS"/>
</dbReference>
<dbReference type="STRING" id="698492.A0A0E9NNI7"/>
<dbReference type="PROSITE" id="PS51192">
    <property type="entry name" value="HELICASE_ATP_BIND_1"/>
    <property type="match status" value="1"/>
</dbReference>
<dbReference type="SMART" id="SM00487">
    <property type="entry name" value="DEXDc"/>
    <property type="match status" value="1"/>
</dbReference>
<dbReference type="InterPro" id="IPR011545">
    <property type="entry name" value="DEAD/DEAH_box_helicase_dom"/>
</dbReference>
<evidence type="ECO:0000256" key="13">
    <source>
        <dbReference type="SAM" id="MobiDB-lite"/>
    </source>
</evidence>
<dbReference type="GO" id="GO:0006364">
    <property type="term" value="P:rRNA processing"/>
    <property type="evidence" value="ECO:0007669"/>
    <property type="project" value="UniProtKB-KW"/>
</dbReference>
<dbReference type="GO" id="GO:0005524">
    <property type="term" value="F:ATP binding"/>
    <property type="evidence" value="ECO:0007669"/>
    <property type="project" value="UniProtKB-UniRule"/>
</dbReference>
<comment type="similarity">
    <text evidence="11">Belongs to the DEAD box helicase family.</text>
</comment>
<evidence type="ECO:0000259" key="14">
    <source>
        <dbReference type="PROSITE" id="PS51192"/>
    </source>
</evidence>
<dbReference type="PROSITE" id="PS00039">
    <property type="entry name" value="DEAD_ATP_HELICASE"/>
    <property type="match status" value="1"/>
</dbReference>
<evidence type="ECO:0000256" key="5">
    <source>
        <dbReference type="ARBA" id="ARBA00022801"/>
    </source>
</evidence>
<evidence type="ECO:0000256" key="1">
    <source>
        <dbReference type="ARBA" id="ARBA00004604"/>
    </source>
</evidence>
<feature type="domain" description="Helicase C-terminal" evidence="15">
    <location>
        <begin position="274"/>
        <end position="433"/>
    </location>
</feature>
<feature type="domain" description="DEAD-box RNA helicase Q" evidence="16">
    <location>
        <begin position="43"/>
        <end position="71"/>
    </location>
</feature>
<dbReference type="PROSITE" id="PS51194">
    <property type="entry name" value="HELICASE_CTER"/>
    <property type="match status" value="1"/>
</dbReference>
<proteinExistence type="inferred from homology"/>
<dbReference type="InterPro" id="IPR014014">
    <property type="entry name" value="RNA_helicase_DEAD_Q_motif"/>
</dbReference>
<dbReference type="GO" id="GO:0005730">
    <property type="term" value="C:nucleolus"/>
    <property type="evidence" value="ECO:0007669"/>
    <property type="project" value="UniProtKB-SubCell"/>
</dbReference>
<feature type="domain" description="Helicase ATP-binding" evidence="14">
    <location>
        <begin position="74"/>
        <end position="248"/>
    </location>
</feature>
<dbReference type="InterPro" id="IPR001650">
    <property type="entry name" value="Helicase_C-like"/>
</dbReference>
<name>A0A0E9NNI7_SAICN</name>
<evidence type="ECO:0000256" key="10">
    <source>
        <dbReference type="PROSITE-ProRule" id="PRU00552"/>
    </source>
</evidence>
<feature type="region of interest" description="Disordered" evidence="13">
    <location>
        <begin position="501"/>
        <end position="521"/>
    </location>
</feature>
<keyword evidence="18" id="KW-1185">Reference proteome</keyword>
<evidence type="ECO:0000259" key="15">
    <source>
        <dbReference type="PROSITE" id="PS51194"/>
    </source>
</evidence>
<gene>
    <name evidence="17" type="ORF">G7K_5098-t1</name>
</gene>
<keyword evidence="7 11" id="KW-0067">ATP-binding</keyword>
<evidence type="ECO:0000259" key="16">
    <source>
        <dbReference type="PROSITE" id="PS51195"/>
    </source>
</evidence>
<feature type="region of interest" description="Disordered" evidence="13">
    <location>
        <begin position="632"/>
        <end position="747"/>
    </location>
</feature>
<dbReference type="CDD" id="cd17941">
    <property type="entry name" value="DEADc_DDX10"/>
    <property type="match status" value="1"/>
</dbReference>
<dbReference type="Pfam" id="PF00270">
    <property type="entry name" value="DEAD"/>
    <property type="match status" value="1"/>
</dbReference>
<keyword evidence="3" id="KW-0698">rRNA processing</keyword>
<dbReference type="Gene3D" id="3.40.50.300">
    <property type="entry name" value="P-loop containing nucleotide triphosphate hydrolases"/>
    <property type="match status" value="2"/>
</dbReference>
<dbReference type="InterPro" id="IPR025313">
    <property type="entry name" value="SPB4-like_CTE"/>
</dbReference>
<evidence type="ECO:0000256" key="6">
    <source>
        <dbReference type="ARBA" id="ARBA00022806"/>
    </source>
</evidence>
<accession>A0A0E9NNI7</accession>
<evidence type="ECO:0000256" key="2">
    <source>
        <dbReference type="ARBA" id="ARBA00022517"/>
    </source>
</evidence>
<evidence type="ECO:0000256" key="11">
    <source>
        <dbReference type="RuleBase" id="RU000492"/>
    </source>
</evidence>
<keyword evidence="8 12" id="KW-0694">RNA-binding</keyword>
<comment type="caution">
    <text evidence="17">The sequence shown here is derived from an EMBL/GenBank/DDBJ whole genome shotgun (WGS) entry which is preliminary data.</text>
</comment>
<reference evidence="17 18" key="3">
    <citation type="journal article" date="2015" name="Genome Announc.">
        <title>Draft Genome Sequence of the Archiascomycetous Yeast Saitoella complicata.</title>
        <authorList>
            <person name="Yamauchi K."/>
            <person name="Kondo S."/>
            <person name="Hamamoto M."/>
            <person name="Takahashi Y."/>
            <person name="Ogura Y."/>
            <person name="Hayashi T."/>
            <person name="Nishida H."/>
        </authorList>
    </citation>
    <scope>NUCLEOTIDE SEQUENCE [LARGE SCALE GENOMIC DNA]</scope>
    <source>
        <strain evidence="17 18">NRRL Y-17804</strain>
    </source>
</reference>
<dbReference type="InterPro" id="IPR014001">
    <property type="entry name" value="Helicase_ATP-bd"/>
</dbReference>
<dbReference type="PROSITE" id="PS51195">
    <property type="entry name" value="Q_MOTIF"/>
    <property type="match status" value="1"/>
</dbReference>